<name>A0A124HC74_9ACTN</name>
<evidence type="ECO:0000256" key="1">
    <source>
        <dbReference type="ARBA" id="ARBA00022603"/>
    </source>
</evidence>
<evidence type="ECO:0000313" key="6">
    <source>
        <dbReference type="Proteomes" id="UP000054241"/>
    </source>
</evidence>
<evidence type="ECO:0000256" key="2">
    <source>
        <dbReference type="ARBA" id="ARBA00022679"/>
    </source>
</evidence>
<dbReference type="InterPro" id="IPR020803">
    <property type="entry name" value="MeTfrase_dom"/>
</dbReference>
<dbReference type="AlphaFoldDB" id="A0A124HC74"/>
<evidence type="ECO:0000256" key="3">
    <source>
        <dbReference type="ARBA" id="ARBA00022691"/>
    </source>
</evidence>
<dbReference type="RefSeq" id="WP_067003672.1">
    <property type="nucleotide sequence ID" value="NZ_BNDU01000005.1"/>
</dbReference>
<comment type="caution">
    <text evidence="5">The sequence shown here is derived from an EMBL/GenBank/DDBJ whole genome shotgun (WGS) entry which is preliminary data.</text>
</comment>
<gene>
    <name evidence="5" type="ORF">AQI88_25970</name>
</gene>
<dbReference type="EMBL" id="LMWL01000047">
    <property type="protein sequence ID" value="KUM93531.1"/>
    <property type="molecule type" value="Genomic_DNA"/>
</dbReference>
<dbReference type="Gene3D" id="3.40.50.150">
    <property type="entry name" value="Vaccinia Virus protein VP39"/>
    <property type="match status" value="1"/>
</dbReference>
<protein>
    <recommendedName>
        <fullName evidence="4">Polyketide synthase-like methyltransferase domain-containing protein</fullName>
    </recommendedName>
</protein>
<dbReference type="CDD" id="cd02440">
    <property type="entry name" value="AdoMet_MTases"/>
    <property type="match status" value="1"/>
</dbReference>
<dbReference type="GO" id="GO:0032259">
    <property type="term" value="P:methylation"/>
    <property type="evidence" value="ECO:0007669"/>
    <property type="project" value="UniProtKB-KW"/>
</dbReference>
<dbReference type="InterPro" id="IPR050447">
    <property type="entry name" value="Erg6_SMT_methyltransf"/>
</dbReference>
<dbReference type="Proteomes" id="UP000054241">
    <property type="component" value="Unassembled WGS sequence"/>
</dbReference>
<dbReference type="Pfam" id="PF08241">
    <property type="entry name" value="Methyltransf_11"/>
    <property type="match status" value="1"/>
</dbReference>
<dbReference type="OrthoDB" id="9769602at2"/>
<dbReference type="SUPFAM" id="SSF53335">
    <property type="entry name" value="S-adenosyl-L-methionine-dependent methyltransferases"/>
    <property type="match status" value="1"/>
</dbReference>
<keyword evidence="6" id="KW-1185">Reference proteome</keyword>
<evidence type="ECO:0000259" key="4">
    <source>
        <dbReference type="SMART" id="SM00828"/>
    </source>
</evidence>
<organism evidence="5 6">
    <name type="scientific">Streptomyces cellostaticus</name>
    <dbReference type="NCBI Taxonomy" id="67285"/>
    <lineage>
        <taxon>Bacteria</taxon>
        <taxon>Bacillati</taxon>
        <taxon>Actinomycetota</taxon>
        <taxon>Actinomycetes</taxon>
        <taxon>Kitasatosporales</taxon>
        <taxon>Streptomycetaceae</taxon>
        <taxon>Streptomyces</taxon>
    </lineage>
</organism>
<dbReference type="SMART" id="SM00828">
    <property type="entry name" value="PKS_MT"/>
    <property type="match status" value="1"/>
</dbReference>
<keyword evidence="3" id="KW-0949">S-adenosyl-L-methionine</keyword>
<dbReference type="PANTHER" id="PTHR44068:SF11">
    <property type="entry name" value="GERANYL DIPHOSPHATE 2-C-METHYLTRANSFERASE"/>
    <property type="match status" value="1"/>
</dbReference>
<dbReference type="GO" id="GO:0008757">
    <property type="term" value="F:S-adenosylmethionine-dependent methyltransferase activity"/>
    <property type="evidence" value="ECO:0007669"/>
    <property type="project" value="InterPro"/>
</dbReference>
<accession>A0A124HC74</accession>
<sequence>MTSGAQANEDRVEDKVVDFYDNFTEVFRDLWGDNLHVGYWHDASDDAPIGKATDQLTDQLIARLAPQPGRRILDVGCGVGEPAFRLARTADVEVVGVSISTYQVGRAGERSREQGLADRVSFQHADAAELPFPDASFDGAWAFESLIHMPDKEKVLREIKRVLRPGSTLVLADMFSQPDTELTFQDIITTPEMSEYRAVIERAGLVVREFTDITANTLAPQEVRESIAADLLARKDDVIKMTGPEEFERMVDGVRVPRAYGYLLATVTTD</sequence>
<dbReference type="STRING" id="67285.AQI88_25970"/>
<feature type="domain" description="Polyketide synthase-like methyltransferase" evidence="4">
    <location>
        <begin position="65"/>
        <end position="269"/>
    </location>
</feature>
<reference evidence="5 6" key="1">
    <citation type="submission" date="2015-10" db="EMBL/GenBank/DDBJ databases">
        <title>Draft genome sequence of Streptomyces cellostaticus DSM 40189, type strain for the species Streptomyces cellostaticus.</title>
        <authorList>
            <person name="Ruckert C."/>
            <person name="Winkler A."/>
            <person name="Kalinowski J."/>
            <person name="Kampfer P."/>
            <person name="Glaeser S."/>
        </authorList>
    </citation>
    <scope>NUCLEOTIDE SEQUENCE [LARGE SCALE GENOMIC DNA]</scope>
    <source>
        <strain evidence="5 6">DSM 40189</strain>
    </source>
</reference>
<keyword evidence="1" id="KW-0489">Methyltransferase</keyword>
<keyword evidence="2" id="KW-0808">Transferase</keyword>
<dbReference type="InterPro" id="IPR029063">
    <property type="entry name" value="SAM-dependent_MTases_sf"/>
</dbReference>
<dbReference type="InterPro" id="IPR013216">
    <property type="entry name" value="Methyltransf_11"/>
</dbReference>
<evidence type="ECO:0000313" key="5">
    <source>
        <dbReference type="EMBL" id="KUM93531.1"/>
    </source>
</evidence>
<proteinExistence type="predicted"/>
<dbReference type="PANTHER" id="PTHR44068">
    <property type="entry name" value="ZGC:194242"/>
    <property type="match status" value="1"/>
</dbReference>